<organism evidence="2 3">
    <name type="scientific">Chaetoceros tenuissimus</name>
    <dbReference type="NCBI Taxonomy" id="426638"/>
    <lineage>
        <taxon>Eukaryota</taxon>
        <taxon>Sar</taxon>
        <taxon>Stramenopiles</taxon>
        <taxon>Ochrophyta</taxon>
        <taxon>Bacillariophyta</taxon>
        <taxon>Coscinodiscophyceae</taxon>
        <taxon>Chaetocerotophycidae</taxon>
        <taxon>Chaetocerotales</taxon>
        <taxon>Chaetocerotaceae</taxon>
        <taxon>Chaetoceros</taxon>
    </lineage>
</organism>
<accession>A0AAD3CTJ9</accession>
<comment type="caution">
    <text evidence="2">The sequence shown here is derived from an EMBL/GenBank/DDBJ whole genome shotgun (WGS) entry which is preliminary data.</text>
</comment>
<keyword evidence="3" id="KW-1185">Reference proteome</keyword>
<dbReference type="PANTHER" id="PTHR22753:SF14">
    <property type="entry name" value="MONOACYLGLYCEROL_DIACYLGLYCEROL O-ACYLTRANSFERASE"/>
    <property type="match status" value="1"/>
</dbReference>
<name>A0AAD3CTJ9_9STRA</name>
<proteinExistence type="predicted"/>
<evidence type="ECO:0000313" key="3">
    <source>
        <dbReference type="Proteomes" id="UP001054902"/>
    </source>
</evidence>
<feature type="domain" description="AB hydrolase-1" evidence="1">
    <location>
        <begin position="143"/>
        <end position="377"/>
    </location>
</feature>
<sequence length="737" mass="81865">MRLFGRALPFLFVSPSSRLHNDNTIQPLKSTVDEILEVSAPRKIVQDVQEIYKGLEEGCFTKHYSPTIDFKYTSPSYERIAFRESMMSSMEESDVFEKIEASHEKKKPILLYLPGLDGVGISGTRQFDDLSNTFEFWRMMIDRSSDRSSFTELTTAVSSFIQDVAIENKRDVILVGESFGGLLAPSVALRVQSMTKRKAIKNPIKGMVLVNPATSFDKTQWSTLAPILASLRHIEREEEEGTSLKLPTPYSVVGGIALALTVPDRDQYQNIFNIFSSTKVNSADELQDVIGSMRDGFGMLADNLPATVIEHRVGQWLPVGVEVVNKRLKDLDTPTLVIAGEDDNMLPTKEEGERLVKVMKDCTSMFVKGAGHFVLDDRFNLTEAIIDAPFDPLGKNIDAKKYDPILDWKLPTGDALREAIDNRVRPLRLATSPKFFSTGLDGKRRIGLGQVPNNTNGPILFVANHQLLGLDLGLIIAELIEERGIAARGLAHPFVFQGGGNGFGGGAGPTGASRRVTKKNKDGIVDRPEGDFQTFGAVMVTPKNYYRLMQTGQCGLLFPGGVREVFHGKDEAYELFWPENKVDFVRVASKFNATIIPISAVGAADSASILLDNTEILDLPFGLGERALNNTKNTISARYDQENGDELFQPPLVVPKLTPARHYFVFGKPFDTSVIDHQNKEACGIMYKDIKAELRRGLDDLLDARKKDPYQDFSARFITEQITGKQTPTFPIEELNK</sequence>
<dbReference type="SUPFAM" id="SSF53474">
    <property type="entry name" value="alpha/beta-Hydrolases"/>
    <property type="match status" value="1"/>
</dbReference>
<dbReference type="Gene3D" id="3.40.50.1820">
    <property type="entry name" value="alpha/beta hydrolase"/>
    <property type="match status" value="1"/>
</dbReference>
<dbReference type="Pfam" id="PF12697">
    <property type="entry name" value="Abhydrolase_6"/>
    <property type="match status" value="1"/>
</dbReference>
<evidence type="ECO:0000313" key="2">
    <source>
        <dbReference type="EMBL" id="GFH51564.1"/>
    </source>
</evidence>
<dbReference type="EMBL" id="BLLK01000045">
    <property type="protein sequence ID" value="GFH51564.1"/>
    <property type="molecule type" value="Genomic_DNA"/>
</dbReference>
<dbReference type="InterPro" id="IPR029058">
    <property type="entry name" value="AB_hydrolase_fold"/>
</dbReference>
<dbReference type="InterPro" id="IPR000073">
    <property type="entry name" value="AB_hydrolase_1"/>
</dbReference>
<gene>
    <name evidence="2" type="ORF">CTEN210_08040</name>
</gene>
<dbReference type="GO" id="GO:0016020">
    <property type="term" value="C:membrane"/>
    <property type="evidence" value="ECO:0007669"/>
    <property type="project" value="TreeGrafter"/>
</dbReference>
<protein>
    <recommendedName>
        <fullName evidence="1">AB hydrolase-1 domain-containing protein</fullName>
    </recommendedName>
</protein>
<dbReference type="AlphaFoldDB" id="A0AAD3CTJ9"/>
<dbReference type="Proteomes" id="UP001054902">
    <property type="component" value="Unassembled WGS sequence"/>
</dbReference>
<dbReference type="PANTHER" id="PTHR22753">
    <property type="entry name" value="TRANSMEMBRANE PROTEIN 68"/>
    <property type="match status" value="1"/>
</dbReference>
<reference evidence="2 3" key="1">
    <citation type="journal article" date="2021" name="Sci. Rep.">
        <title>The genome of the diatom Chaetoceros tenuissimus carries an ancient integrated fragment of an extant virus.</title>
        <authorList>
            <person name="Hongo Y."/>
            <person name="Kimura K."/>
            <person name="Takaki Y."/>
            <person name="Yoshida Y."/>
            <person name="Baba S."/>
            <person name="Kobayashi G."/>
            <person name="Nagasaki K."/>
            <person name="Hano T."/>
            <person name="Tomaru Y."/>
        </authorList>
    </citation>
    <scope>NUCLEOTIDE SEQUENCE [LARGE SCALE GENOMIC DNA]</scope>
    <source>
        <strain evidence="2 3">NIES-3715</strain>
    </source>
</reference>
<evidence type="ECO:0000259" key="1">
    <source>
        <dbReference type="Pfam" id="PF12697"/>
    </source>
</evidence>